<evidence type="ECO:0000256" key="3">
    <source>
        <dbReference type="ARBA" id="ARBA00023163"/>
    </source>
</evidence>
<dbReference type="Pfam" id="PF00392">
    <property type="entry name" value="GntR"/>
    <property type="match status" value="1"/>
</dbReference>
<dbReference type="SMART" id="SM00345">
    <property type="entry name" value="HTH_GNTR"/>
    <property type="match status" value="1"/>
</dbReference>
<feature type="domain" description="HTH gntR-type" evidence="4">
    <location>
        <begin position="11"/>
        <end position="78"/>
    </location>
</feature>
<dbReference type="PANTHER" id="PTHR43537:SF20">
    <property type="entry name" value="HTH-TYPE TRANSCRIPTIONAL REPRESSOR GLAR"/>
    <property type="match status" value="1"/>
</dbReference>
<dbReference type="Pfam" id="PF07729">
    <property type="entry name" value="FCD"/>
    <property type="match status" value="1"/>
</dbReference>
<dbReference type="SMART" id="SM00895">
    <property type="entry name" value="FCD"/>
    <property type="match status" value="1"/>
</dbReference>
<protein>
    <submittedName>
        <fullName evidence="5">FCD domain-containing protein</fullName>
    </submittedName>
</protein>
<dbReference type="InterPro" id="IPR036390">
    <property type="entry name" value="WH_DNA-bd_sf"/>
</dbReference>
<dbReference type="AlphaFoldDB" id="A0A934MK21"/>
<dbReference type="GO" id="GO:0003677">
    <property type="term" value="F:DNA binding"/>
    <property type="evidence" value="ECO:0007669"/>
    <property type="project" value="UniProtKB-KW"/>
</dbReference>
<dbReference type="RefSeq" id="WP_198880983.1">
    <property type="nucleotide sequence ID" value="NZ_JAEKJA010000003.1"/>
</dbReference>
<accession>A0A934MK21</accession>
<organism evidence="5 6">
    <name type="scientific">Acuticoccus mangrovi</name>
    <dbReference type="NCBI Taxonomy" id="2796142"/>
    <lineage>
        <taxon>Bacteria</taxon>
        <taxon>Pseudomonadati</taxon>
        <taxon>Pseudomonadota</taxon>
        <taxon>Alphaproteobacteria</taxon>
        <taxon>Hyphomicrobiales</taxon>
        <taxon>Amorphaceae</taxon>
        <taxon>Acuticoccus</taxon>
    </lineage>
</organism>
<evidence type="ECO:0000313" key="6">
    <source>
        <dbReference type="Proteomes" id="UP000609531"/>
    </source>
</evidence>
<proteinExistence type="predicted"/>
<sequence>MARQGTAADGTTTAERIYCAIKRDLFDGVFEPGARLGNKALQERYGCGVSPLREALSRLSGQSLIEAEGHRGFRVRRPTRAELADIYSLRVLLEGEAISRAVARRGPDWCEEVALRLAGLIANQPPEADVTDHAYRLHADAWEECHRAFHMAIYRGAGSPSLLTSIEAVYDQSERFRHARWRATSYSAVSQSARQEHEILVEVCRDGAPETAREVLADHLMGTAKVVDAWLARQDGA</sequence>
<keyword evidence="6" id="KW-1185">Reference proteome</keyword>
<keyword evidence="3" id="KW-0804">Transcription</keyword>
<evidence type="ECO:0000256" key="1">
    <source>
        <dbReference type="ARBA" id="ARBA00023015"/>
    </source>
</evidence>
<dbReference type="SUPFAM" id="SSF46785">
    <property type="entry name" value="Winged helix' DNA-binding domain"/>
    <property type="match status" value="1"/>
</dbReference>
<dbReference type="EMBL" id="JAEKJA010000003">
    <property type="protein sequence ID" value="MBJ3775094.1"/>
    <property type="molecule type" value="Genomic_DNA"/>
</dbReference>
<dbReference type="Gene3D" id="1.10.10.10">
    <property type="entry name" value="Winged helix-like DNA-binding domain superfamily/Winged helix DNA-binding domain"/>
    <property type="match status" value="1"/>
</dbReference>
<dbReference type="GO" id="GO:0003700">
    <property type="term" value="F:DNA-binding transcription factor activity"/>
    <property type="evidence" value="ECO:0007669"/>
    <property type="project" value="InterPro"/>
</dbReference>
<gene>
    <name evidence="5" type="ORF">JCR33_05305</name>
</gene>
<keyword evidence="1" id="KW-0805">Transcription regulation</keyword>
<dbReference type="InterPro" id="IPR036388">
    <property type="entry name" value="WH-like_DNA-bd_sf"/>
</dbReference>
<dbReference type="InterPro" id="IPR008920">
    <property type="entry name" value="TF_FadR/GntR_C"/>
</dbReference>
<dbReference type="InterPro" id="IPR011711">
    <property type="entry name" value="GntR_C"/>
</dbReference>
<name>A0A934MK21_9HYPH</name>
<evidence type="ECO:0000259" key="4">
    <source>
        <dbReference type="PROSITE" id="PS50949"/>
    </source>
</evidence>
<evidence type="ECO:0000256" key="2">
    <source>
        <dbReference type="ARBA" id="ARBA00023125"/>
    </source>
</evidence>
<dbReference type="InterPro" id="IPR000524">
    <property type="entry name" value="Tscrpt_reg_HTH_GntR"/>
</dbReference>
<dbReference type="SUPFAM" id="SSF48008">
    <property type="entry name" value="GntR ligand-binding domain-like"/>
    <property type="match status" value="1"/>
</dbReference>
<dbReference type="Gene3D" id="1.20.120.530">
    <property type="entry name" value="GntR ligand-binding domain-like"/>
    <property type="match status" value="1"/>
</dbReference>
<keyword evidence="2" id="KW-0238">DNA-binding</keyword>
<evidence type="ECO:0000313" key="5">
    <source>
        <dbReference type="EMBL" id="MBJ3775094.1"/>
    </source>
</evidence>
<dbReference type="Proteomes" id="UP000609531">
    <property type="component" value="Unassembled WGS sequence"/>
</dbReference>
<dbReference type="PANTHER" id="PTHR43537">
    <property type="entry name" value="TRANSCRIPTIONAL REGULATOR, GNTR FAMILY"/>
    <property type="match status" value="1"/>
</dbReference>
<comment type="caution">
    <text evidence="5">The sequence shown here is derived from an EMBL/GenBank/DDBJ whole genome shotgun (WGS) entry which is preliminary data.</text>
</comment>
<dbReference type="PROSITE" id="PS50949">
    <property type="entry name" value="HTH_GNTR"/>
    <property type="match status" value="1"/>
</dbReference>
<reference evidence="5" key="1">
    <citation type="submission" date="2020-12" db="EMBL/GenBank/DDBJ databases">
        <title>Bacterial taxonomy.</title>
        <authorList>
            <person name="Pan X."/>
        </authorList>
    </citation>
    <scope>NUCLEOTIDE SEQUENCE</scope>
    <source>
        <strain evidence="5">B2012</strain>
    </source>
</reference>